<dbReference type="Pfam" id="PF05065">
    <property type="entry name" value="Phage_capsid"/>
    <property type="match status" value="1"/>
</dbReference>
<evidence type="ECO:0000256" key="2">
    <source>
        <dbReference type="SAM" id="MobiDB-lite"/>
    </source>
</evidence>
<name>E7N436_9FIRM</name>
<evidence type="ECO:0000313" key="4">
    <source>
        <dbReference type="EMBL" id="EFW29077.1"/>
    </source>
</evidence>
<protein>
    <submittedName>
        <fullName evidence="4">Phage major capsid protein, HK97 family</fullName>
    </submittedName>
</protein>
<feature type="domain" description="Phage capsid-like C-terminal" evidence="3">
    <location>
        <begin position="116"/>
        <end position="378"/>
    </location>
</feature>
<evidence type="ECO:0000259" key="3">
    <source>
        <dbReference type="Pfam" id="PF05065"/>
    </source>
</evidence>
<dbReference type="STRING" id="749551.HMPREF9555_01777"/>
<reference evidence="4 5" key="1">
    <citation type="submission" date="2010-08" db="EMBL/GenBank/DDBJ databases">
        <authorList>
            <person name="Weinstock G."/>
            <person name="Sodergren E."/>
            <person name="Clifton S."/>
            <person name="Fulton L."/>
            <person name="Fulton B."/>
            <person name="Courtney L."/>
            <person name="Fronick C."/>
            <person name="Harrison M."/>
            <person name="Strong C."/>
            <person name="Farmer C."/>
            <person name="Delahaunty K."/>
            <person name="Markovic C."/>
            <person name="Hall O."/>
            <person name="Minx P."/>
            <person name="Tomlinson C."/>
            <person name="Mitreva M."/>
            <person name="Hou S."/>
            <person name="Chen J."/>
            <person name="Wollam A."/>
            <person name="Pepin K.H."/>
            <person name="Johnson M."/>
            <person name="Bhonagiri V."/>
            <person name="Zhang X."/>
            <person name="Suruliraj S."/>
            <person name="Warren W."/>
            <person name="Chinwalla A."/>
            <person name="Mardis E.R."/>
            <person name="Wilson R.K."/>
        </authorList>
    </citation>
    <scope>NUCLEOTIDE SEQUENCE [LARGE SCALE GENOMIC DNA]</scope>
    <source>
        <strain evidence="4 5">F0399</strain>
    </source>
</reference>
<sequence>MNEKERALRQAMEQKQEEIRGLLETDKLSEAEEKTEELRKMKRKLDVMRELDLPQVVPPAARGAETAETSAEETEVRGADVLAKLLRGRAITEEESKLIPSVRASAGLNETTGAEGGYIVPVDVQTRINELKRTLNPLDALVRIEPVVTMSGSRVIEKSSVMTAFADVAEFAKLADTDKPEFVQIGYKIKKYGGILPMSKELLADTDQNLIDYVTRWLAKKDVVTRNAKIVALLKTLTAKPLADVDSIKGVLNVDLDPEIALASVVVTNQDGFNYLDTLKDLQGRYLLQPNPLEPTQKMLFSHPVHVVSNRTLPTETKKVPVFIGSLEDAITLFDRQALSLEGTTVGGQSFERDSFDIKGITRFDVCKVDTEAVVYGQITLA</sequence>
<gene>
    <name evidence="4" type="ORF">HMPREF9555_01777</name>
</gene>
<feature type="region of interest" description="Disordered" evidence="2">
    <location>
        <begin position="1"/>
        <end position="34"/>
    </location>
</feature>
<dbReference type="HOGENOM" id="CLU_029522_2_0_9"/>
<dbReference type="Gene3D" id="3.30.2320.10">
    <property type="entry name" value="hypothetical protein PF0899 domain"/>
    <property type="match status" value="1"/>
</dbReference>
<dbReference type="NCBIfam" id="TIGR01554">
    <property type="entry name" value="major_cap_HK97"/>
    <property type="match status" value="1"/>
</dbReference>
<evidence type="ECO:0000313" key="5">
    <source>
        <dbReference type="Proteomes" id="UP000004633"/>
    </source>
</evidence>
<accession>E7N436</accession>
<comment type="caution">
    <text evidence="4">The sequence shown here is derived from an EMBL/GenBank/DDBJ whole genome shotgun (WGS) entry which is preliminary data.</text>
</comment>
<dbReference type="InterPro" id="IPR054612">
    <property type="entry name" value="Phage_capsid-like_C"/>
</dbReference>
<organism evidence="4 5">
    <name type="scientific">Selenomonas artemidis F0399</name>
    <dbReference type="NCBI Taxonomy" id="749551"/>
    <lineage>
        <taxon>Bacteria</taxon>
        <taxon>Bacillati</taxon>
        <taxon>Bacillota</taxon>
        <taxon>Negativicutes</taxon>
        <taxon>Selenomonadales</taxon>
        <taxon>Selenomonadaceae</taxon>
        <taxon>Selenomonas</taxon>
    </lineage>
</organism>
<dbReference type="SUPFAM" id="SSF56563">
    <property type="entry name" value="Major capsid protein gp5"/>
    <property type="match status" value="1"/>
</dbReference>
<proteinExistence type="predicted"/>
<dbReference type="EMBL" id="AECV01000041">
    <property type="protein sequence ID" value="EFW29077.1"/>
    <property type="molecule type" value="Genomic_DNA"/>
</dbReference>
<dbReference type="AlphaFoldDB" id="E7N436"/>
<dbReference type="InterPro" id="IPR024455">
    <property type="entry name" value="Phage_capsid"/>
</dbReference>
<keyword evidence="5" id="KW-1185">Reference proteome</keyword>
<dbReference type="Gene3D" id="3.30.2400.10">
    <property type="entry name" value="Major capsid protein gp5"/>
    <property type="match status" value="1"/>
</dbReference>
<evidence type="ECO:0000256" key="1">
    <source>
        <dbReference type="ARBA" id="ARBA00004328"/>
    </source>
</evidence>
<comment type="subcellular location">
    <subcellularLocation>
        <location evidence="1">Virion</location>
    </subcellularLocation>
</comment>
<dbReference type="Proteomes" id="UP000004633">
    <property type="component" value="Unassembled WGS sequence"/>
</dbReference>
<dbReference type="RefSeq" id="WP_009350425.1">
    <property type="nucleotide sequence ID" value="NZ_GL638151.1"/>
</dbReference>